<proteinExistence type="predicted"/>
<gene>
    <name evidence="1" type="ORF">GM418_14185</name>
</gene>
<dbReference type="AlphaFoldDB" id="A0A6I6JP88"/>
<evidence type="ECO:0008006" key="3">
    <source>
        <dbReference type="Google" id="ProtNLM"/>
    </source>
</evidence>
<evidence type="ECO:0000313" key="2">
    <source>
        <dbReference type="Proteomes" id="UP000428260"/>
    </source>
</evidence>
<dbReference type="Proteomes" id="UP000428260">
    <property type="component" value="Chromosome"/>
</dbReference>
<sequence length="649" mass="75369">MNGINMPKKFKIKHILLLLLLGVAITVVVDLIRISKYELIPRRPAEKIKLQDNEVQYELANGATEIDWNRLDGTLRYIKEEYDCSDFRLVNLIRILYEAGDQIPEDYKNKIEEVLFNFRYWWDESGENSMCYWSENHQILFASAEYLIGQKYPDTIFPNSGLTGKQHLQKARKRILDWLEMRWNYGFIEFYSGTYYKEDIGALTNLIDFAEDEEISVKCRMILDLLFYDVATQNINTMFVSASGRAYKNNRTGGSGSTLGGMTTYFWGSGEKIGPGMMHGMMTTQKYELPPVIAEIAKDSSNVVIRQSNGLDISELKAEGYYGTDTRSMMMQWGMEAFTNPEVVRNSMKHIRNCNMFSNEFIGEFKILDLKVIDWLHLEPLLIRLLNPQPNGVAIQKGNTYTYKTKDYSMYTAQSYHPGTYGDQQHIFGMNIKNHFSIFHTHPAIEKDVENQSPNYWVGYGHIPHAVQDKNVNLSIYNIPDKKGMMEMDLLDYTRAYFPSEKFDTAYIDRNYVFGKKDETYCAFIGANNFEFRDEANDDVIQKGKQTFWITEAGSKNEDDSFEAFVERIKNSKVSFSAETLELNYQSNGKTYQLKFGEDFMIDGKLTDTNYSRYDSPYAKAEKKDKTLTFNYKGKSLFLDFDKLIRIYK</sequence>
<protein>
    <recommendedName>
        <fullName evidence="3">Heparin-sulfate lyase N-terminal domain-containing protein</fullName>
    </recommendedName>
</protein>
<dbReference type="KEGG" id="mcos:GM418_14185"/>
<name>A0A6I6JP88_9BACT</name>
<accession>A0A6I6JP88</accession>
<evidence type="ECO:0000313" key="1">
    <source>
        <dbReference type="EMBL" id="QGY44775.1"/>
    </source>
</evidence>
<keyword evidence="2" id="KW-1185">Reference proteome</keyword>
<dbReference type="EMBL" id="CP046401">
    <property type="protein sequence ID" value="QGY44775.1"/>
    <property type="molecule type" value="Genomic_DNA"/>
</dbReference>
<reference evidence="1 2" key="1">
    <citation type="submission" date="2019-11" db="EMBL/GenBank/DDBJ databases">
        <authorList>
            <person name="Zheng R.K."/>
            <person name="Sun C.M."/>
        </authorList>
    </citation>
    <scope>NUCLEOTIDE SEQUENCE [LARGE SCALE GENOMIC DNA]</scope>
    <source>
        <strain evidence="1 2">WC007</strain>
    </source>
</reference>
<dbReference type="RefSeq" id="WP_158867400.1">
    <property type="nucleotide sequence ID" value="NZ_CP046401.1"/>
</dbReference>
<organism evidence="1 2">
    <name type="scientific">Maribellus comscasis</name>
    <dbReference type="NCBI Taxonomy" id="2681766"/>
    <lineage>
        <taxon>Bacteria</taxon>
        <taxon>Pseudomonadati</taxon>
        <taxon>Bacteroidota</taxon>
        <taxon>Bacteroidia</taxon>
        <taxon>Marinilabiliales</taxon>
        <taxon>Prolixibacteraceae</taxon>
        <taxon>Maribellus</taxon>
    </lineage>
</organism>